<keyword evidence="2" id="KW-0378">Hydrolase</keyword>
<dbReference type="eggNOG" id="COG1611">
    <property type="taxonomic scope" value="Bacteria"/>
</dbReference>
<dbReference type="Pfam" id="PF03641">
    <property type="entry name" value="Lysine_decarbox"/>
    <property type="match status" value="1"/>
</dbReference>
<name>Q3A6V7_SYNC1</name>
<dbReference type="GO" id="GO:0009691">
    <property type="term" value="P:cytokinin biosynthetic process"/>
    <property type="evidence" value="ECO:0007669"/>
    <property type="project" value="UniProtKB-UniRule"/>
</dbReference>
<dbReference type="GO" id="GO:0008714">
    <property type="term" value="F:AMP nucleosidase activity"/>
    <property type="evidence" value="ECO:0007669"/>
    <property type="project" value="UniProtKB-EC"/>
</dbReference>
<dbReference type="HOGENOM" id="CLU_058336_0_0_7"/>
<dbReference type="PANTHER" id="PTHR43393">
    <property type="entry name" value="CYTOKININ RIBOSIDE 5'-MONOPHOSPHATE PHOSPHORIBOHYDROLASE"/>
    <property type="match status" value="1"/>
</dbReference>
<dbReference type="InterPro" id="IPR005269">
    <property type="entry name" value="LOG"/>
</dbReference>
<evidence type="ECO:0000313" key="4">
    <source>
        <dbReference type="Proteomes" id="UP000002534"/>
    </source>
</evidence>
<sequence length="297" mass="33366">MPNHSKQRPFPNAAEDAEAAKLCVPSPQTESPSYLLAYHDDDFLLRDELRPVRLQLELLKPELIQQDVGIDSTVVVFGSARTMDPEKAEERLKRVRKALAAAPDEEELLTELAAAERACENARYYEEARRFTALLSKECQSQIGCELIVITGGGAGIMEAANRGAYDVGAENIGLNIVLPMEQEPNPYITPELCFQFHYFAIRKMHFLMRAKALVAFPGGYGTLDELFETLTLIQTKKIKPVPVLLFGRSYWERVINFNALAEEGMISAEDLQLFSFVDSAEQACRHIFDFYSPPQS</sequence>
<reference evidence="4" key="1">
    <citation type="submission" date="2005-10" db="EMBL/GenBank/DDBJ databases">
        <title>Complete sequence of Pelobacter carbinolicus DSM 2380.</title>
        <authorList>
            <person name="Copeland A."/>
            <person name="Lucas S."/>
            <person name="Lapidus A."/>
            <person name="Barry K."/>
            <person name="Detter J.C."/>
            <person name="Glavina T."/>
            <person name="Hammon N."/>
            <person name="Israni S."/>
            <person name="Pitluck S."/>
            <person name="Chertkov O."/>
            <person name="Schmutz J."/>
            <person name="Larimer F."/>
            <person name="Land M."/>
            <person name="Kyrpides N."/>
            <person name="Ivanova N."/>
            <person name="Richardson P."/>
        </authorList>
    </citation>
    <scope>NUCLEOTIDE SEQUENCE [LARGE SCALE GENOMIC DNA]</scope>
    <source>
        <strain evidence="4">DSM 2380 / NBRC 103641 / GraBd1</strain>
    </source>
</reference>
<evidence type="ECO:0000313" key="3">
    <source>
        <dbReference type="EMBL" id="ABA87900.1"/>
    </source>
</evidence>
<dbReference type="NCBIfam" id="TIGR00730">
    <property type="entry name" value="Rossman fold protein, TIGR00730 family"/>
    <property type="match status" value="1"/>
</dbReference>
<evidence type="ECO:0000256" key="2">
    <source>
        <dbReference type="RuleBase" id="RU363015"/>
    </source>
</evidence>
<dbReference type="RefSeq" id="WP_011340343.1">
    <property type="nucleotide sequence ID" value="NC_007498.2"/>
</dbReference>
<keyword evidence="4" id="KW-1185">Reference proteome</keyword>
<protein>
    <recommendedName>
        <fullName evidence="2">Cytokinin riboside 5'-monophosphate phosphoribohydrolase</fullName>
        <ecNumber evidence="2">3.2.2.n1</ecNumber>
    </recommendedName>
</protein>
<reference evidence="3 4" key="2">
    <citation type="journal article" date="2012" name="BMC Genomics">
        <title>The genome of Pelobacter carbinolicus reveals surprising metabolic capabilities and physiological features.</title>
        <authorList>
            <person name="Aklujkar M."/>
            <person name="Haveman S.A."/>
            <person name="Didonato R.Jr."/>
            <person name="Chertkov O."/>
            <person name="Han C.S."/>
            <person name="Land M.L."/>
            <person name="Brown P."/>
            <person name="Lovley D.R."/>
        </authorList>
    </citation>
    <scope>NUCLEOTIDE SEQUENCE [LARGE SCALE GENOMIC DNA]</scope>
    <source>
        <strain evidence="4">DSM 2380 / NBRC 103641 / GraBd1</strain>
    </source>
</reference>
<dbReference type="STRING" id="338963.Pcar_0641"/>
<dbReference type="InterPro" id="IPR031100">
    <property type="entry name" value="LOG_fam"/>
</dbReference>
<dbReference type="AlphaFoldDB" id="Q3A6V7"/>
<proteinExistence type="inferred from homology"/>
<dbReference type="EC" id="3.2.2.n1" evidence="2"/>
<comment type="catalytic activity">
    <reaction evidence="1">
        <text>AMP + H2O = D-ribose 5-phosphate + adenine</text>
        <dbReference type="Rhea" id="RHEA:20129"/>
        <dbReference type="ChEBI" id="CHEBI:15377"/>
        <dbReference type="ChEBI" id="CHEBI:16708"/>
        <dbReference type="ChEBI" id="CHEBI:78346"/>
        <dbReference type="ChEBI" id="CHEBI:456215"/>
        <dbReference type="EC" id="3.2.2.4"/>
    </reaction>
</comment>
<dbReference type="Gene3D" id="3.40.50.450">
    <property type="match status" value="1"/>
</dbReference>
<evidence type="ECO:0000256" key="1">
    <source>
        <dbReference type="ARBA" id="ARBA00000274"/>
    </source>
</evidence>
<dbReference type="Proteomes" id="UP000002534">
    <property type="component" value="Chromosome"/>
</dbReference>
<dbReference type="GO" id="GO:0005829">
    <property type="term" value="C:cytosol"/>
    <property type="evidence" value="ECO:0007669"/>
    <property type="project" value="TreeGrafter"/>
</dbReference>
<dbReference type="SUPFAM" id="SSF102405">
    <property type="entry name" value="MCP/YpsA-like"/>
    <property type="match status" value="1"/>
</dbReference>
<gene>
    <name evidence="3" type="ordered locus">Pcar_0641</name>
</gene>
<dbReference type="KEGG" id="pca:Pcar_0641"/>
<dbReference type="EMBL" id="CP000142">
    <property type="protein sequence ID" value="ABA87900.1"/>
    <property type="molecule type" value="Genomic_DNA"/>
</dbReference>
<accession>Q3A6V7</accession>
<dbReference type="PANTHER" id="PTHR43393:SF3">
    <property type="entry name" value="LYSINE DECARBOXYLASE-LIKE PROTEIN"/>
    <property type="match status" value="1"/>
</dbReference>
<dbReference type="InterPro" id="IPR052341">
    <property type="entry name" value="LOG_family_nucleotidases"/>
</dbReference>
<comment type="similarity">
    <text evidence="2">Belongs to the LOG family.</text>
</comment>
<dbReference type="OrthoDB" id="9801098at2"/>
<keyword evidence="2" id="KW-0203">Cytokinin biosynthesis</keyword>
<organism evidence="3 4">
    <name type="scientific">Syntrophotalea carbinolica (strain DSM 2380 / NBRC 103641 / GraBd1)</name>
    <name type="common">Pelobacter carbinolicus</name>
    <dbReference type="NCBI Taxonomy" id="338963"/>
    <lineage>
        <taxon>Bacteria</taxon>
        <taxon>Pseudomonadati</taxon>
        <taxon>Thermodesulfobacteriota</taxon>
        <taxon>Desulfuromonadia</taxon>
        <taxon>Desulfuromonadales</taxon>
        <taxon>Syntrophotaleaceae</taxon>
        <taxon>Syntrophotalea</taxon>
    </lineage>
</organism>